<dbReference type="Pfam" id="PF04239">
    <property type="entry name" value="DUF421"/>
    <property type="match status" value="1"/>
</dbReference>
<feature type="transmembrane region" description="Helical" evidence="7">
    <location>
        <begin position="38"/>
        <end position="57"/>
    </location>
</feature>
<dbReference type="PANTHER" id="PTHR34582:SF6">
    <property type="entry name" value="UPF0702 TRANSMEMBRANE PROTEIN YCAP"/>
    <property type="match status" value="1"/>
</dbReference>
<accession>A0ABX6MHC3</accession>
<protein>
    <submittedName>
        <fullName evidence="9">DUF421 domain-containing protein</fullName>
    </submittedName>
</protein>
<proteinExistence type="inferred from homology"/>
<evidence type="ECO:0000256" key="2">
    <source>
        <dbReference type="ARBA" id="ARBA00006448"/>
    </source>
</evidence>
<organism evidence="9 10">
    <name type="scientific">Duganella dendranthematis</name>
    <dbReference type="NCBI Taxonomy" id="2728021"/>
    <lineage>
        <taxon>Bacteria</taxon>
        <taxon>Pseudomonadati</taxon>
        <taxon>Pseudomonadota</taxon>
        <taxon>Betaproteobacteria</taxon>
        <taxon>Burkholderiales</taxon>
        <taxon>Oxalobacteraceae</taxon>
        <taxon>Telluria group</taxon>
        <taxon>Duganella</taxon>
    </lineage>
</organism>
<evidence type="ECO:0000313" key="10">
    <source>
        <dbReference type="Proteomes" id="UP000503117"/>
    </source>
</evidence>
<keyword evidence="10" id="KW-1185">Reference proteome</keyword>
<evidence type="ECO:0000256" key="4">
    <source>
        <dbReference type="ARBA" id="ARBA00022692"/>
    </source>
</evidence>
<evidence type="ECO:0000256" key="1">
    <source>
        <dbReference type="ARBA" id="ARBA00004651"/>
    </source>
</evidence>
<evidence type="ECO:0000256" key="5">
    <source>
        <dbReference type="ARBA" id="ARBA00022989"/>
    </source>
</evidence>
<dbReference type="InterPro" id="IPR007353">
    <property type="entry name" value="DUF421"/>
</dbReference>
<evidence type="ECO:0000256" key="3">
    <source>
        <dbReference type="ARBA" id="ARBA00022475"/>
    </source>
</evidence>
<comment type="subcellular location">
    <subcellularLocation>
        <location evidence="1">Cell membrane</location>
        <topology evidence="1">Multi-pass membrane protein</topology>
    </subcellularLocation>
</comment>
<dbReference type="EMBL" id="CP051684">
    <property type="protein sequence ID" value="QJD93728.1"/>
    <property type="molecule type" value="Genomic_DNA"/>
</dbReference>
<dbReference type="InterPro" id="IPR023090">
    <property type="entry name" value="UPF0702_alpha/beta_dom_sf"/>
</dbReference>
<evidence type="ECO:0000259" key="8">
    <source>
        <dbReference type="Pfam" id="PF04239"/>
    </source>
</evidence>
<gene>
    <name evidence="9" type="ORF">HH213_28755</name>
</gene>
<dbReference type="Proteomes" id="UP000503117">
    <property type="component" value="Chromosome"/>
</dbReference>
<name>A0ABX6MHC3_9BURK</name>
<dbReference type="PANTHER" id="PTHR34582">
    <property type="entry name" value="UPF0702 TRANSMEMBRANE PROTEIN YCAP"/>
    <property type="match status" value="1"/>
</dbReference>
<evidence type="ECO:0000313" key="9">
    <source>
        <dbReference type="EMBL" id="QJD93728.1"/>
    </source>
</evidence>
<comment type="similarity">
    <text evidence="2">Belongs to the UPF0702 family.</text>
</comment>
<feature type="transmembrane region" description="Helical" evidence="7">
    <location>
        <begin position="6"/>
        <end position="26"/>
    </location>
</feature>
<reference evidence="9 10" key="1">
    <citation type="submission" date="2020-04" db="EMBL/GenBank/DDBJ databases">
        <title>Genome sequencing of novel species.</title>
        <authorList>
            <person name="Heo J."/>
            <person name="Kim S.-J."/>
            <person name="Kim J.-S."/>
            <person name="Hong S.-B."/>
            <person name="Kwon S.-W."/>
        </authorList>
    </citation>
    <scope>NUCLEOTIDE SEQUENCE [LARGE SCALE GENOMIC DNA]</scope>
    <source>
        <strain evidence="9 10">AF9R3</strain>
    </source>
</reference>
<keyword evidence="5 7" id="KW-1133">Transmembrane helix</keyword>
<dbReference type="RefSeq" id="WP_169114600.1">
    <property type="nucleotide sequence ID" value="NZ_CP051684.1"/>
</dbReference>
<keyword evidence="4 7" id="KW-0812">Transmembrane</keyword>
<dbReference type="Gene3D" id="3.30.240.20">
    <property type="entry name" value="bsu07140 like domains"/>
    <property type="match status" value="1"/>
</dbReference>
<feature type="domain" description="YetF C-terminal" evidence="8">
    <location>
        <begin position="86"/>
        <end position="154"/>
    </location>
</feature>
<feature type="transmembrane region" description="Helical" evidence="7">
    <location>
        <begin position="63"/>
        <end position="83"/>
    </location>
</feature>
<evidence type="ECO:0000256" key="7">
    <source>
        <dbReference type="SAM" id="Phobius"/>
    </source>
</evidence>
<keyword evidence="3" id="KW-1003">Cell membrane</keyword>
<sequence length="156" mass="17122">MFDMSLPWWEFVLRGVIVYCVLLVLVRMSGKRTVGQFTPFDLLVVMLLSEAVSNSLSGGDDSIGGGLLIACTLIALNISLAYISSRSRKLASIIDGESVLLGRDGRVYHDVLKKCRIAESDVEQALREADVELADARCIFLEADGSITVLEKKRRA</sequence>
<keyword evidence="6 7" id="KW-0472">Membrane</keyword>
<evidence type="ECO:0000256" key="6">
    <source>
        <dbReference type="ARBA" id="ARBA00023136"/>
    </source>
</evidence>